<evidence type="ECO:0000313" key="2">
    <source>
        <dbReference type="Proteomes" id="UP000298138"/>
    </source>
</evidence>
<name>A0A4S2MN66_9PEZI</name>
<accession>A0A4S2MN66</accession>
<reference evidence="1 2" key="1">
    <citation type="submission" date="2019-04" db="EMBL/GenBank/DDBJ databases">
        <title>Comparative genomics and transcriptomics to analyze fruiting body development in filamentous ascomycetes.</title>
        <authorList>
            <consortium name="DOE Joint Genome Institute"/>
            <person name="Lutkenhaus R."/>
            <person name="Traeger S."/>
            <person name="Breuer J."/>
            <person name="Kuo A."/>
            <person name="Lipzen A."/>
            <person name="Pangilinan J."/>
            <person name="Dilworth D."/>
            <person name="Sandor L."/>
            <person name="Poggeler S."/>
            <person name="Barry K."/>
            <person name="Grigoriev I.V."/>
            <person name="Nowrousian M."/>
        </authorList>
    </citation>
    <scope>NUCLEOTIDE SEQUENCE [LARGE SCALE GENOMIC DNA]</scope>
    <source>
        <strain evidence="1 2">CBS 389.68</strain>
    </source>
</reference>
<gene>
    <name evidence="1" type="ORF">EX30DRAFT_158282</name>
</gene>
<protein>
    <submittedName>
        <fullName evidence="1">Uncharacterized protein</fullName>
    </submittedName>
</protein>
<organism evidence="1 2">
    <name type="scientific">Ascodesmis nigricans</name>
    <dbReference type="NCBI Taxonomy" id="341454"/>
    <lineage>
        <taxon>Eukaryota</taxon>
        <taxon>Fungi</taxon>
        <taxon>Dikarya</taxon>
        <taxon>Ascomycota</taxon>
        <taxon>Pezizomycotina</taxon>
        <taxon>Pezizomycetes</taxon>
        <taxon>Pezizales</taxon>
        <taxon>Ascodesmidaceae</taxon>
        <taxon>Ascodesmis</taxon>
    </lineage>
</organism>
<sequence>MSPTTPTRNHDTPPPCGPRPPSDIFLHLLCCRSTCPSHSAPLLTHRDAHHTPTGTTMQYEWGFRETPLVCRDCGHNLCRGCTIVECQELQWECWACQRVCQYYSAKERLRVEQRCIGCGKRCGSEDVRVWTRNETCEVCLVWGAGKRSCEGCTCWEGNGS</sequence>
<dbReference type="InParanoid" id="A0A4S2MN66"/>
<evidence type="ECO:0000313" key="1">
    <source>
        <dbReference type="EMBL" id="TGZ78483.1"/>
    </source>
</evidence>
<proteinExistence type="predicted"/>
<dbReference type="AlphaFoldDB" id="A0A4S2MN66"/>
<dbReference type="EMBL" id="ML220141">
    <property type="protein sequence ID" value="TGZ78483.1"/>
    <property type="molecule type" value="Genomic_DNA"/>
</dbReference>
<dbReference type="Proteomes" id="UP000298138">
    <property type="component" value="Unassembled WGS sequence"/>
</dbReference>
<keyword evidence="2" id="KW-1185">Reference proteome</keyword>